<dbReference type="Gene3D" id="3.40.50.300">
    <property type="entry name" value="P-loop containing nucleotide triphosphate hydrolases"/>
    <property type="match status" value="1"/>
</dbReference>
<sequence length="234" mass="25915">MIQVLKGVSFSLARGEFVAIMGPSGSGKSTLLHVIAGLTAPDSGRILVDGCETSKLSDYQMTIFRRQRIGVIFQHFNLIPTLTLEENVLLPLLAERTHADKIDNARRIIRDLGLWERRRHRPDALSGGEQQRTAIARTLALDSALILADEPTGNLDSIAGQELCRLLRGLAEQQSRTILIVTHEPSVAIWTDRILILKDGQIVTEFPTGNCDSVRTLAARYEESLQLEEPEGVR</sequence>
<evidence type="ECO:0000313" key="7">
    <source>
        <dbReference type="Proteomes" id="UP000215086"/>
    </source>
</evidence>
<dbReference type="AlphaFoldDB" id="A0A286RB69"/>
<evidence type="ECO:0000259" key="5">
    <source>
        <dbReference type="PROSITE" id="PS50893"/>
    </source>
</evidence>
<dbReference type="PANTHER" id="PTHR24220">
    <property type="entry name" value="IMPORT ATP-BINDING PROTEIN"/>
    <property type="match status" value="1"/>
</dbReference>
<evidence type="ECO:0000256" key="4">
    <source>
        <dbReference type="ARBA" id="ARBA00038388"/>
    </source>
</evidence>
<evidence type="ECO:0000256" key="2">
    <source>
        <dbReference type="ARBA" id="ARBA00022741"/>
    </source>
</evidence>
<keyword evidence="7" id="KW-1185">Reference proteome</keyword>
<proteinExistence type="inferred from homology"/>
<name>A0A286RB69_9BACT</name>
<dbReference type="GO" id="GO:0098796">
    <property type="term" value="C:membrane protein complex"/>
    <property type="evidence" value="ECO:0007669"/>
    <property type="project" value="UniProtKB-ARBA"/>
</dbReference>
<dbReference type="GO" id="GO:0005524">
    <property type="term" value="F:ATP binding"/>
    <property type="evidence" value="ECO:0007669"/>
    <property type="project" value="UniProtKB-KW"/>
</dbReference>
<evidence type="ECO:0000256" key="1">
    <source>
        <dbReference type="ARBA" id="ARBA00022448"/>
    </source>
</evidence>
<accession>A0A286RB69</accession>
<dbReference type="GO" id="GO:0005886">
    <property type="term" value="C:plasma membrane"/>
    <property type="evidence" value="ECO:0007669"/>
    <property type="project" value="TreeGrafter"/>
</dbReference>
<dbReference type="PANTHER" id="PTHR24220:SF86">
    <property type="entry name" value="ABC TRANSPORTER ABCH.1"/>
    <property type="match status" value="1"/>
</dbReference>
<protein>
    <submittedName>
        <fullName evidence="6">Putative ABC transporter ATP-binding protein</fullName>
    </submittedName>
</protein>
<dbReference type="EMBL" id="CP018477">
    <property type="protein sequence ID" value="ASV73208.1"/>
    <property type="molecule type" value="Genomic_DNA"/>
</dbReference>
<keyword evidence="3 6" id="KW-0067">ATP-binding</keyword>
<organism evidence="6 7">
    <name type="scientific">Thermogutta terrifontis</name>
    <dbReference type="NCBI Taxonomy" id="1331910"/>
    <lineage>
        <taxon>Bacteria</taxon>
        <taxon>Pseudomonadati</taxon>
        <taxon>Planctomycetota</taxon>
        <taxon>Planctomycetia</taxon>
        <taxon>Pirellulales</taxon>
        <taxon>Thermoguttaceae</taxon>
        <taxon>Thermogutta</taxon>
    </lineage>
</organism>
<dbReference type="PROSITE" id="PS50893">
    <property type="entry name" value="ABC_TRANSPORTER_2"/>
    <property type="match status" value="1"/>
</dbReference>
<dbReference type="KEGG" id="ttf:THTE_0606"/>
<dbReference type="InterPro" id="IPR003593">
    <property type="entry name" value="AAA+_ATPase"/>
</dbReference>
<dbReference type="SMART" id="SM00382">
    <property type="entry name" value="AAA"/>
    <property type="match status" value="1"/>
</dbReference>
<dbReference type="GO" id="GO:0016887">
    <property type="term" value="F:ATP hydrolysis activity"/>
    <property type="evidence" value="ECO:0007669"/>
    <property type="project" value="InterPro"/>
</dbReference>
<dbReference type="InterPro" id="IPR027417">
    <property type="entry name" value="P-loop_NTPase"/>
</dbReference>
<dbReference type="InterPro" id="IPR017911">
    <property type="entry name" value="MacB-like_ATP-bd"/>
</dbReference>
<dbReference type="GO" id="GO:0022857">
    <property type="term" value="F:transmembrane transporter activity"/>
    <property type="evidence" value="ECO:0007669"/>
    <property type="project" value="TreeGrafter"/>
</dbReference>
<reference evidence="6 7" key="1">
    <citation type="journal article" name="Front. Microbiol.">
        <title>Sugar Metabolism of the First Thermophilic Planctomycete Thermogutta terrifontis: Comparative Genomic and Transcriptomic Approaches.</title>
        <authorList>
            <person name="Elcheninov A.G."/>
            <person name="Menzel P."/>
            <person name="Gudbergsdottir S.R."/>
            <person name="Slesarev A.I."/>
            <person name="Kadnikov V.V."/>
            <person name="Krogh A."/>
            <person name="Bonch-Osmolovskaya E.A."/>
            <person name="Peng X."/>
            <person name="Kublanov I.V."/>
        </authorList>
    </citation>
    <scope>NUCLEOTIDE SEQUENCE [LARGE SCALE GENOMIC DNA]</scope>
    <source>
        <strain evidence="6 7">R1</strain>
    </source>
</reference>
<gene>
    <name evidence="6" type="ORF">THTE_0606</name>
</gene>
<feature type="domain" description="ABC transporter" evidence="5">
    <location>
        <begin position="2"/>
        <end position="224"/>
    </location>
</feature>
<dbReference type="CDD" id="cd03255">
    <property type="entry name" value="ABC_MJ0796_LolCDE_FtsE"/>
    <property type="match status" value="1"/>
</dbReference>
<dbReference type="InterPro" id="IPR015854">
    <property type="entry name" value="ABC_transpr_LolD-like"/>
</dbReference>
<dbReference type="FunFam" id="3.40.50.300:FF:000032">
    <property type="entry name" value="Export ABC transporter ATP-binding protein"/>
    <property type="match status" value="1"/>
</dbReference>
<comment type="similarity">
    <text evidence="4">Belongs to the ABC transporter superfamily. Macrolide exporter (TC 3.A.1.122) family.</text>
</comment>
<dbReference type="SUPFAM" id="SSF52540">
    <property type="entry name" value="P-loop containing nucleoside triphosphate hydrolases"/>
    <property type="match status" value="1"/>
</dbReference>
<keyword evidence="2" id="KW-0547">Nucleotide-binding</keyword>
<dbReference type="Pfam" id="PF00005">
    <property type="entry name" value="ABC_tran"/>
    <property type="match status" value="1"/>
</dbReference>
<evidence type="ECO:0000313" key="6">
    <source>
        <dbReference type="EMBL" id="ASV73208.1"/>
    </source>
</evidence>
<dbReference type="InterPro" id="IPR003439">
    <property type="entry name" value="ABC_transporter-like_ATP-bd"/>
</dbReference>
<keyword evidence="1" id="KW-0813">Transport</keyword>
<evidence type="ECO:0000256" key="3">
    <source>
        <dbReference type="ARBA" id="ARBA00022840"/>
    </source>
</evidence>
<dbReference type="Proteomes" id="UP000215086">
    <property type="component" value="Chromosome"/>
</dbReference>